<dbReference type="FunFam" id="1.10.1900.20:FF:000001">
    <property type="entry name" value="50S ribosomal protein L20"/>
    <property type="match status" value="1"/>
</dbReference>
<reference evidence="9 10" key="1">
    <citation type="submission" date="2019-04" db="EMBL/GenBank/DDBJ databases">
        <authorList>
            <person name="Van Vliet M D."/>
        </authorList>
    </citation>
    <scope>NUCLEOTIDE SEQUENCE [LARGE SCALE GENOMIC DNA]</scope>
    <source>
        <strain evidence="9 10">F1</strain>
    </source>
</reference>
<keyword evidence="5 7" id="KW-0687">Ribonucleoprotein</keyword>
<dbReference type="PROSITE" id="PS00937">
    <property type="entry name" value="RIBOSOMAL_L20"/>
    <property type="match status" value="1"/>
</dbReference>
<dbReference type="GO" id="GO:0019843">
    <property type="term" value="F:rRNA binding"/>
    <property type="evidence" value="ECO:0007669"/>
    <property type="project" value="UniProtKB-UniRule"/>
</dbReference>
<name>A0A6C2U5L5_PONDE</name>
<dbReference type="HAMAP" id="MF_00382">
    <property type="entry name" value="Ribosomal_bL20"/>
    <property type="match status" value="1"/>
</dbReference>
<dbReference type="Pfam" id="PF00453">
    <property type="entry name" value="Ribosomal_L20"/>
    <property type="match status" value="1"/>
</dbReference>
<proteinExistence type="inferred from homology"/>
<evidence type="ECO:0000256" key="3">
    <source>
        <dbReference type="ARBA" id="ARBA00022884"/>
    </source>
</evidence>
<evidence type="ECO:0000256" key="4">
    <source>
        <dbReference type="ARBA" id="ARBA00022980"/>
    </source>
</evidence>
<dbReference type="RefSeq" id="WP_136080765.1">
    <property type="nucleotide sequence ID" value="NZ_CAAHFG010000002.1"/>
</dbReference>
<evidence type="ECO:0000256" key="1">
    <source>
        <dbReference type="ARBA" id="ARBA00007698"/>
    </source>
</evidence>
<dbReference type="AlphaFoldDB" id="A0A6C2U5L5"/>
<dbReference type="EMBL" id="CAAHFG010000002">
    <property type="protein sequence ID" value="VGO15173.1"/>
    <property type="molecule type" value="Genomic_DNA"/>
</dbReference>
<dbReference type="GO" id="GO:0003735">
    <property type="term" value="F:structural constituent of ribosome"/>
    <property type="evidence" value="ECO:0007669"/>
    <property type="project" value="InterPro"/>
</dbReference>
<dbReference type="GO" id="GO:0006412">
    <property type="term" value="P:translation"/>
    <property type="evidence" value="ECO:0007669"/>
    <property type="project" value="InterPro"/>
</dbReference>
<dbReference type="CDD" id="cd07026">
    <property type="entry name" value="Ribosomal_L20"/>
    <property type="match status" value="1"/>
</dbReference>
<dbReference type="PANTHER" id="PTHR10986">
    <property type="entry name" value="39S RIBOSOMAL PROTEIN L20"/>
    <property type="match status" value="1"/>
</dbReference>
<organism evidence="9 10">
    <name type="scientific">Pontiella desulfatans</name>
    <dbReference type="NCBI Taxonomy" id="2750659"/>
    <lineage>
        <taxon>Bacteria</taxon>
        <taxon>Pseudomonadati</taxon>
        <taxon>Kiritimatiellota</taxon>
        <taxon>Kiritimatiellia</taxon>
        <taxon>Kiritimatiellales</taxon>
        <taxon>Pontiellaceae</taxon>
        <taxon>Pontiella</taxon>
    </lineage>
</organism>
<dbReference type="Gene3D" id="6.10.160.10">
    <property type="match status" value="1"/>
</dbReference>
<dbReference type="Proteomes" id="UP000366872">
    <property type="component" value="Unassembled WGS sequence"/>
</dbReference>
<evidence type="ECO:0000256" key="7">
    <source>
        <dbReference type="HAMAP-Rule" id="MF_00382"/>
    </source>
</evidence>
<comment type="similarity">
    <text evidence="1 7 8">Belongs to the bacterial ribosomal protein bL20 family.</text>
</comment>
<keyword evidence="2 7" id="KW-0699">rRNA-binding</keyword>
<accession>A0A6C2U5L5</accession>
<dbReference type="NCBIfam" id="TIGR01032">
    <property type="entry name" value="rplT_bact"/>
    <property type="match status" value="1"/>
</dbReference>
<evidence type="ECO:0000313" key="9">
    <source>
        <dbReference type="EMBL" id="VGO15173.1"/>
    </source>
</evidence>
<evidence type="ECO:0000256" key="2">
    <source>
        <dbReference type="ARBA" id="ARBA00022730"/>
    </source>
</evidence>
<evidence type="ECO:0000313" key="10">
    <source>
        <dbReference type="Proteomes" id="UP000366872"/>
    </source>
</evidence>
<dbReference type="PRINTS" id="PR00062">
    <property type="entry name" value="RIBOSOMALL20"/>
</dbReference>
<keyword evidence="10" id="KW-1185">Reference proteome</keyword>
<keyword evidence="3 7" id="KW-0694">RNA-binding</keyword>
<evidence type="ECO:0000256" key="8">
    <source>
        <dbReference type="RuleBase" id="RU000560"/>
    </source>
</evidence>
<dbReference type="GO" id="GO:0005840">
    <property type="term" value="C:ribosome"/>
    <property type="evidence" value="ECO:0007669"/>
    <property type="project" value="UniProtKB-KW"/>
</dbReference>
<evidence type="ECO:0000256" key="6">
    <source>
        <dbReference type="ARBA" id="ARBA00035172"/>
    </source>
</evidence>
<dbReference type="GO" id="GO:1990904">
    <property type="term" value="C:ribonucleoprotein complex"/>
    <property type="evidence" value="ECO:0007669"/>
    <property type="project" value="UniProtKB-KW"/>
</dbReference>
<gene>
    <name evidence="7 9" type="primary">rplT</name>
    <name evidence="9" type="ORF">PDESU_03755</name>
</gene>
<evidence type="ECO:0000256" key="5">
    <source>
        <dbReference type="ARBA" id="ARBA00023274"/>
    </source>
</evidence>
<protein>
    <recommendedName>
        <fullName evidence="6 7">Large ribosomal subunit protein bL20</fullName>
    </recommendedName>
</protein>
<dbReference type="Gene3D" id="1.10.1900.20">
    <property type="entry name" value="Ribosomal protein L20"/>
    <property type="match status" value="1"/>
</dbReference>
<comment type="function">
    <text evidence="7 8">Binds directly to 23S ribosomal RNA and is necessary for the in vitro assembly process of the 50S ribosomal subunit. It is not involved in the protein synthesizing functions of that subunit.</text>
</comment>
<dbReference type="InterPro" id="IPR005813">
    <property type="entry name" value="Ribosomal_bL20"/>
</dbReference>
<dbReference type="InterPro" id="IPR035566">
    <property type="entry name" value="Ribosomal_protein_bL20_C"/>
</dbReference>
<dbReference type="SUPFAM" id="SSF74731">
    <property type="entry name" value="Ribosomal protein L20"/>
    <property type="match status" value="1"/>
</dbReference>
<keyword evidence="4 7" id="KW-0689">Ribosomal protein</keyword>
<dbReference type="GO" id="GO:0000027">
    <property type="term" value="P:ribosomal large subunit assembly"/>
    <property type="evidence" value="ECO:0007669"/>
    <property type="project" value="UniProtKB-UniRule"/>
</dbReference>
<dbReference type="InterPro" id="IPR049946">
    <property type="entry name" value="RIBOSOMAL_L20_CS"/>
</dbReference>
<sequence length="118" mass="13440">MPRATNGPASRRRRNNRLKLAKGFRGARSKLFRQATEAVDRAQAMAYVHRKHKKRNFRRLWIVRVNAACRMNGISYSRFIDGCNKAGITINRKMLSEIAIHDAEGFAKVVETAKAKIA</sequence>